<keyword evidence="2" id="KW-1185">Reference proteome</keyword>
<protein>
    <submittedName>
        <fullName evidence="1">Uncharacterized protein</fullName>
    </submittedName>
</protein>
<sequence>MFDFGIEGYQPRWLNGCSAVMAAHGRRLRALIGRPLTGVWLVWNRQDGEWFSDCPVLLDFDGEQLEINHAKLDDLSLTWNTIDPRRPVLWTGFDLKWCRGKRPEVGILHQQTLRDVELLERTGTDMDEGTVAVCFRFMSGQMVVLNALDENGMAFEPPDSYYRCHGLR</sequence>
<name>A0ABR9HFI4_9ACTN</name>
<evidence type="ECO:0000313" key="2">
    <source>
        <dbReference type="Proteomes" id="UP000598217"/>
    </source>
</evidence>
<dbReference type="Proteomes" id="UP000598217">
    <property type="component" value="Unassembled WGS sequence"/>
</dbReference>
<reference evidence="1 2" key="1">
    <citation type="submission" date="2020-10" db="EMBL/GenBank/DDBJ databases">
        <title>Sequencing the genomes of 1000 actinobacteria strains.</title>
        <authorList>
            <person name="Klenk H.-P."/>
        </authorList>
    </citation>
    <scope>NUCLEOTIDE SEQUENCE [LARGE SCALE GENOMIC DNA]</scope>
    <source>
        <strain evidence="1 2">DSM 45157</strain>
    </source>
</reference>
<proteinExistence type="predicted"/>
<gene>
    <name evidence="1" type="ORF">H4W79_002004</name>
</gene>
<accession>A0ABR9HFI4</accession>
<organism evidence="1 2">
    <name type="scientific">Nocardiopsis terrae</name>
    <dbReference type="NCBI Taxonomy" id="372655"/>
    <lineage>
        <taxon>Bacteria</taxon>
        <taxon>Bacillati</taxon>
        <taxon>Actinomycetota</taxon>
        <taxon>Actinomycetes</taxon>
        <taxon>Streptosporangiales</taxon>
        <taxon>Nocardiopsidaceae</taxon>
        <taxon>Nocardiopsis</taxon>
    </lineage>
</organism>
<comment type="caution">
    <text evidence="1">The sequence shown here is derived from an EMBL/GenBank/DDBJ whole genome shotgun (WGS) entry which is preliminary data.</text>
</comment>
<evidence type="ECO:0000313" key="1">
    <source>
        <dbReference type="EMBL" id="MBE1457790.1"/>
    </source>
</evidence>
<dbReference type="EMBL" id="JADBDY010000001">
    <property type="protein sequence ID" value="MBE1457790.1"/>
    <property type="molecule type" value="Genomic_DNA"/>
</dbReference>
<dbReference type="RefSeq" id="WP_191270998.1">
    <property type="nucleotide sequence ID" value="NZ_BMXJ01000004.1"/>
</dbReference>